<reference evidence="1 2" key="1">
    <citation type="submission" date="2019-11" db="EMBL/GenBank/DDBJ databases">
        <title>Novel species isolated from a subtropical stream in China.</title>
        <authorList>
            <person name="Lu H."/>
        </authorList>
    </citation>
    <scope>NUCLEOTIDE SEQUENCE [LARGE SCALE GENOMIC DNA]</scope>
    <source>
        <strain evidence="1 2">FT80W</strain>
    </source>
</reference>
<evidence type="ECO:0000313" key="1">
    <source>
        <dbReference type="EMBL" id="MRW91522.1"/>
    </source>
</evidence>
<dbReference type="AlphaFoldDB" id="A0A6I2L104"/>
<dbReference type="Gene3D" id="3.40.190.10">
    <property type="entry name" value="Periplasmic binding protein-like II"/>
    <property type="match status" value="2"/>
</dbReference>
<proteinExistence type="predicted"/>
<dbReference type="SUPFAM" id="SSF53850">
    <property type="entry name" value="Periplasmic binding protein-like II"/>
    <property type="match status" value="1"/>
</dbReference>
<name>A0A6I2L104_9BURK</name>
<protein>
    <submittedName>
        <fullName evidence="1">Transporter substrate-binding domain-containing protein</fullName>
    </submittedName>
</protein>
<sequence length="238" mass="26552">MPRCWPILAIVTITAGARAQGPDTLVFGTTHETDSVVYQFASEYLQRLCGEIHQRCQLQNLPGRRSEAMLANGSLAGEMGRVKDYGSKHPRYQRIEEPFVLTSTYIFTPTGKPVIDSWEALIRQARSVSYKRGIYTYQTRLEALRPRIQPHDVQSVPACLQMVINGRDQACIYDDGSLSAASRAMLSMGGTGKPLEELGLYIYLSPDQRALAPAINAAARHLHAKGIPAELRRKYFLK</sequence>
<dbReference type="EMBL" id="WKJK01000008">
    <property type="protein sequence ID" value="MRW91522.1"/>
    <property type="molecule type" value="Genomic_DNA"/>
</dbReference>
<accession>A0A6I2L104</accession>
<evidence type="ECO:0000313" key="2">
    <source>
        <dbReference type="Proteomes" id="UP000433309"/>
    </source>
</evidence>
<comment type="caution">
    <text evidence="1">The sequence shown here is derived from an EMBL/GenBank/DDBJ whole genome shotgun (WGS) entry which is preliminary data.</text>
</comment>
<gene>
    <name evidence="1" type="ORF">GJ699_16130</name>
</gene>
<dbReference type="RefSeq" id="WP_154378027.1">
    <property type="nucleotide sequence ID" value="NZ_WKJK01000008.1"/>
</dbReference>
<dbReference type="Proteomes" id="UP000433309">
    <property type="component" value="Unassembled WGS sequence"/>
</dbReference>
<keyword evidence="2" id="KW-1185">Reference proteome</keyword>
<organism evidence="1 2">
    <name type="scientific">Duganella guangzhouensis</name>
    <dbReference type="NCBI Taxonomy" id="2666084"/>
    <lineage>
        <taxon>Bacteria</taxon>
        <taxon>Pseudomonadati</taxon>
        <taxon>Pseudomonadota</taxon>
        <taxon>Betaproteobacteria</taxon>
        <taxon>Burkholderiales</taxon>
        <taxon>Oxalobacteraceae</taxon>
        <taxon>Telluria group</taxon>
        <taxon>Duganella</taxon>
    </lineage>
</organism>